<evidence type="ECO:0000256" key="1">
    <source>
        <dbReference type="ARBA" id="ARBA00004167"/>
    </source>
</evidence>
<evidence type="ECO:0000256" key="2">
    <source>
        <dbReference type="ARBA" id="ARBA00022692"/>
    </source>
</evidence>
<comment type="subcellular location">
    <subcellularLocation>
        <location evidence="1">Membrane</location>
        <topology evidence="1">Single-pass membrane protein</topology>
    </subcellularLocation>
</comment>
<sequence>MSTTSSSIPNSPSAVSSVTSNVSTPIPATPSQASSSTRPASSASSGSASLTSTSAATSRAETSSSSASVSASRPMSTTSSSAVSSSVVSSSAASSSMASSSSQTLQATTAPASITAGSVISSSNDGTAASTNHGLSAGAIGGIVGGVVGVLALCVLAWLLIRWKRRRRDVERYPIPPPRPDMVFSGKPVADKEERPTISKSRGHESFNSLYAPSLPSYYPNYNRPISIPSGLNADSWTPPQPQYMANTASTPSTPTRSLQPMSSQSSMALTNAVNASGRAPQLEQNRPMPAPIQTTGLAPPASVDIGTHSISRRSSRSTMMFPQVSHSPSMASMHSNGFNNTPHGGRRITLTMPTPLDPNTAPDGYLVNSRTNSVSEFGQYTTSMYGSSPRRTRDSRRSLQPYHQGHLSPHTPSAVSEFTGMTPVSLHQHHGSISTITVPSSGPSRNGSGSAGSTSGGATSDSEALMIKSAKGKQVDRTS</sequence>
<dbReference type="OrthoDB" id="2588664at2759"/>
<dbReference type="GO" id="GO:0016020">
    <property type="term" value="C:membrane"/>
    <property type="evidence" value="ECO:0007669"/>
    <property type="project" value="UniProtKB-SubCell"/>
</dbReference>
<dbReference type="InterPro" id="IPR051694">
    <property type="entry name" value="Immunoregulatory_rcpt-like"/>
</dbReference>
<feature type="region of interest" description="Disordered" evidence="5">
    <location>
        <begin position="278"/>
        <end position="320"/>
    </location>
</feature>
<organism evidence="7 8">
    <name type="scientific">Naganishia liquefaciens</name>
    <dbReference type="NCBI Taxonomy" id="104408"/>
    <lineage>
        <taxon>Eukaryota</taxon>
        <taxon>Fungi</taxon>
        <taxon>Dikarya</taxon>
        <taxon>Basidiomycota</taxon>
        <taxon>Agaricomycotina</taxon>
        <taxon>Tremellomycetes</taxon>
        <taxon>Filobasidiales</taxon>
        <taxon>Filobasidiaceae</taxon>
        <taxon>Naganishia</taxon>
    </lineage>
</organism>
<evidence type="ECO:0000256" key="6">
    <source>
        <dbReference type="SAM" id="Phobius"/>
    </source>
</evidence>
<keyword evidence="2 6" id="KW-0812">Transmembrane</keyword>
<keyword evidence="3 6" id="KW-1133">Transmembrane helix</keyword>
<evidence type="ECO:0000256" key="4">
    <source>
        <dbReference type="ARBA" id="ARBA00023136"/>
    </source>
</evidence>
<gene>
    <name evidence="7" type="ORF">NliqN6_0094</name>
</gene>
<keyword evidence="4 6" id="KW-0472">Membrane</keyword>
<dbReference type="GO" id="GO:0071944">
    <property type="term" value="C:cell periphery"/>
    <property type="evidence" value="ECO:0007669"/>
    <property type="project" value="UniProtKB-ARBA"/>
</dbReference>
<dbReference type="AlphaFoldDB" id="A0A8H3TMB9"/>
<accession>A0A8H3TMB9</accession>
<proteinExistence type="predicted"/>
<evidence type="ECO:0000256" key="5">
    <source>
        <dbReference type="SAM" id="MobiDB-lite"/>
    </source>
</evidence>
<reference evidence="7" key="1">
    <citation type="submission" date="2020-07" db="EMBL/GenBank/DDBJ databases">
        <title>Draft Genome Sequence of a Deep-Sea Yeast, Naganishia (Cryptococcus) liquefaciens strain N6.</title>
        <authorList>
            <person name="Han Y.W."/>
            <person name="Kajitani R."/>
            <person name="Morimoto H."/>
            <person name="Parhat M."/>
            <person name="Tsubouchi H."/>
            <person name="Bakenova O."/>
            <person name="Ogata M."/>
            <person name="Argunhan B."/>
            <person name="Aoki R."/>
            <person name="Kajiwara S."/>
            <person name="Itoh T."/>
            <person name="Iwasaki H."/>
        </authorList>
    </citation>
    <scope>NUCLEOTIDE SEQUENCE</scope>
    <source>
        <strain evidence="7">N6</strain>
    </source>
</reference>
<keyword evidence="8" id="KW-1185">Reference proteome</keyword>
<name>A0A8H3TMB9_9TREE</name>
<protein>
    <submittedName>
        <fullName evidence="7">Uncharacterized protein</fullName>
    </submittedName>
</protein>
<feature type="region of interest" description="Disordered" evidence="5">
    <location>
        <begin position="381"/>
        <end position="480"/>
    </location>
</feature>
<dbReference type="EMBL" id="BLZA01000002">
    <property type="protein sequence ID" value="GHJ83692.1"/>
    <property type="molecule type" value="Genomic_DNA"/>
</dbReference>
<evidence type="ECO:0000256" key="3">
    <source>
        <dbReference type="ARBA" id="ARBA00022989"/>
    </source>
</evidence>
<evidence type="ECO:0000313" key="7">
    <source>
        <dbReference type="EMBL" id="GHJ83692.1"/>
    </source>
</evidence>
<feature type="region of interest" description="Disordered" evidence="5">
    <location>
        <begin position="1"/>
        <end position="83"/>
    </location>
</feature>
<feature type="compositionally biased region" description="Low complexity" evidence="5">
    <location>
        <begin position="441"/>
        <end position="461"/>
    </location>
</feature>
<dbReference type="PANTHER" id="PTHR15549">
    <property type="entry name" value="PAIRED IMMUNOGLOBULIN-LIKE TYPE 2 RECEPTOR"/>
    <property type="match status" value="1"/>
</dbReference>
<evidence type="ECO:0000313" key="8">
    <source>
        <dbReference type="Proteomes" id="UP000620104"/>
    </source>
</evidence>
<feature type="transmembrane region" description="Helical" evidence="6">
    <location>
        <begin position="139"/>
        <end position="161"/>
    </location>
</feature>
<comment type="caution">
    <text evidence="7">The sequence shown here is derived from an EMBL/GenBank/DDBJ whole genome shotgun (WGS) entry which is preliminary data.</text>
</comment>
<dbReference type="Proteomes" id="UP000620104">
    <property type="component" value="Unassembled WGS sequence"/>
</dbReference>